<feature type="chain" id="PRO_5014863138" evidence="1">
    <location>
        <begin position="17"/>
        <end position="77"/>
    </location>
</feature>
<sequence>MLLLLLLFCASSLSFTLNFYCVLVPESLVCEQRRLQNLWLIFFVCLAKARFPLRFFGAVQFTHLAIDTSLTMEPDGC</sequence>
<keyword evidence="1" id="KW-0732">Signal</keyword>
<evidence type="ECO:0000313" key="2">
    <source>
        <dbReference type="EMBL" id="MBW62978.1"/>
    </source>
</evidence>
<reference evidence="2" key="1">
    <citation type="submission" date="2018-01" db="EMBL/GenBank/DDBJ databases">
        <title>An insight into the sialome of Amazonian anophelines.</title>
        <authorList>
            <person name="Ribeiro J.M."/>
            <person name="Scarpassa V."/>
            <person name="Calvo E."/>
        </authorList>
    </citation>
    <scope>NUCLEOTIDE SEQUENCE</scope>
    <source>
        <tissue evidence="2">Salivary glands</tissue>
    </source>
</reference>
<organism evidence="2">
    <name type="scientific">Anopheles marajoara</name>
    <dbReference type="NCBI Taxonomy" id="58244"/>
    <lineage>
        <taxon>Eukaryota</taxon>
        <taxon>Metazoa</taxon>
        <taxon>Ecdysozoa</taxon>
        <taxon>Arthropoda</taxon>
        <taxon>Hexapoda</taxon>
        <taxon>Insecta</taxon>
        <taxon>Pterygota</taxon>
        <taxon>Neoptera</taxon>
        <taxon>Endopterygota</taxon>
        <taxon>Diptera</taxon>
        <taxon>Nematocera</taxon>
        <taxon>Culicoidea</taxon>
        <taxon>Culicidae</taxon>
        <taxon>Anophelinae</taxon>
        <taxon>Anopheles</taxon>
    </lineage>
</organism>
<proteinExistence type="predicted"/>
<protein>
    <submittedName>
        <fullName evidence="2">Putative secreted protein</fullName>
    </submittedName>
</protein>
<dbReference type="EMBL" id="GGFJ01013837">
    <property type="protein sequence ID" value="MBW62978.1"/>
    <property type="molecule type" value="Transcribed_RNA"/>
</dbReference>
<accession>A0A2M4CDG5</accession>
<name>A0A2M4CDG5_9DIPT</name>
<dbReference type="AlphaFoldDB" id="A0A2M4CDG5"/>
<evidence type="ECO:0000256" key="1">
    <source>
        <dbReference type="SAM" id="SignalP"/>
    </source>
</evidence>
<feature type="signal peptide" evidence="1">
    <location>
        <begin position="1"/>
        <end position="16"/>
    </location>
</feature>